<gene>
    <name evidence="5" type="ORF">H8702_08835</name>
</gene>
<evidence type="ECO:0000313" key="6">
    <source>
        <dbReference type="Proteomes" id="UP000632659"/>
    </source>
</evidence>
<dbReference type="RefSeq" id="WP_187536562.1">
    <property type="nucleotide sequence ID" value="NZ_JACRTL010000004.1"/>
</dbReference>
<dbReference type="InterPro" id="IPR036388">
    <property type="entry name" value="WH-like_DNA-bd_sf"/>
</dbReference>
<dbReference type="Gene3D" id="1.10.10.10">
    <property type="entry name" value="Winged helix-like DNA-binding domain superfamily/Winged helix DNA-binding domain"/>
    <property type="match status" value="1"/>
</dbReference>
<dbReference type="InterPro" id="IPR036390">
    <property type="entry name" value="WH_DNA-bd_sf"/>
</dbReference>
<dbReference type="Proteomes" id="UP000632659">
    <property type="component" value="Unassembled WGS sequence"/>
</dbReference>
<keyword evidence="1" id="KW-0805">Transcription regulation</keyword>
<dbReference type="GO" id="GO:0003700">
    <property type="term" value="F:DNA-binding transcription factor activity"/>
    <property type="evidence" value="ECO:0007669"/>
    <property type="project" value="InterPro"/>
</dbReference>
<dbReference type="InterPro" id="IPR011991">
    <property type="entry name" value="ArsR-like_HTH"/>
</dbReference>
<dbReference type="PANTHER" id="PTHR43132">
    <property type="entry name" value="ARSENICAL RESISTANCE OPERON REPRESSOR ARSR-RELATED"/>
    <property type="match status" value="1"/>
</dbReference>
<organism evidence="5 6">
    <name type="scientific">Massiliimalia timonensis</name>
    <dbReference type="NCBI Taxonomy" id="1987501"/>
    <lineage>
        <taxon>Bacteria</taxon>
        <taxon>Bacillati</taxon>
        <taxon>Bacillota</taxon>
        <taxon>Clostridia</taxon>
        <taxon>Eubacteriales</taxon>
        <taxon>Oscillospiraceae</taxon>
        <taxon>Massiliimalia</taxon>
    </lineage>
</organism>
<keyword evidence="2" id="KW-0238">DNA-binding</keyword>
<feature type="domain" description="HTH arsR-type" evidence="4">
    <location>
        <begin position="31"/>
        <end position="119"/>
    </location>
</feature>
<dbReference type="GO" id="GO:0003677">
    <property type="term" value="F:DNA binding"/>
    <property type="evidence" value="ECO:0007669"/>
    <property type="project" value="UniProtKB-KW"/>
</dbReference>
<name>A0A8J6P841_9FIRM</name>
<comment type="caution">
    <text evidence="5">The sequence shown here is derived from an EMBL/GenBank/DDBJ whole genome shotgun (WGS) entry which is preliminary data.</text>
</comment>
<evidence type="ECO:0000259" key="4">
    <source>
        <dbReference type="SMART" id="SM00418"/>
    </source>
</evidence>
<accession>A0A8J6P841</accession>
<dbReference type="InterPro" id="IPR051011">
    <property type="entry name" value="Metal_resp_trans_reg"/>
</dbReference>
<proteinExistence type="predicted"/>
<protein>
    <submittedName>
        <fullName evidence="5">Helix-turn-helix domain-containing protein</fullName>
    </submittedName>
</protein>
<sequence>MPAAVSYEEIPTERNLILDIGNRETYPYFEKLGKAISSPVRMEILNLLRIKSMSVVEIASQLNLPVSSTAFHLKCLEEAKLIITKTQPGIRGSMRISMSCVNSILIHTAIDNVFPQTRNITVDMPIGNFSDCDVKPTCGMADEDGVLNVYDNPRAFYSPSRSKAQLLWFQEGFVEYRFPNCYPCIEDGTLQAISFSLELCSEAPGYQEVWPSDITVSINGLPCFVYRSPGDFGARRGKLTPECWRTGSTQYGLLKTFTVRHDGCYLDGTPIPRSYTLQELRLASNNYISFQIGISHDAKFKGGINLFGEKYGDYPQNILMRIDY</sequence>
<dbReference type="SUPFAM" id="SSF46785">
    <property type="entry name" value="Winged helix' DNA-binding domain"/>
    <property type="match status" value="1"/>
</dbReference>
<keyword evidence="3" id="KW-0804">Transcription</keyword>
<dbReference type="EMBL" id="JACRTL010000004">
    <property type="protein sequence ID" value="MBC8611219.1"/>
    <property type="molecule type" value="Genomic_DNA"/>
</dbReference>
<evidence type="ECO:0000256" key="1">
    <source>
        <dbReference type="ARBA" id="ARBA00023015"/>
    </source>
</evidence>
<dbReference type="SMART" id="SM00418">
    <property type="entry name" value="HTH_ARSR"/>
    <property type="match status" value="1"/>
</dbReference>
<keyword evidence="6" id="KW-1185">Reference proteome</keyword>
<dbReference type="PANTHER" id="PTHR43132:SF2">
    <property type="entry name" value="ARSENICAL RESISTANCE OPERON REPRESSOR ARSR-RELATED"/>
    <property type="match status" value="1"/>
</dbReference>
<dbReference type="CDD" id="cd00090">
    <property type="entry name" value="HTH_ARSR"/>
    <property type="match status" value="1"/>
</dbReference>
<dbReference type="AlphaFoldDB" id="A0A8J6P841"/>
<evidence type="ECO:0000313" key="5">
    <source>
        <dbReference type="EMBL" id="MBC8611219.1"/>
    </source>
</evidence>
<evidence type="ECO:0000256" key="2">
    <source>
        <dbReference type="ARBA" id="ARBA00023125"/>
    </source>
</evidence>
<dbReference type="Pfam" id="PF01022">
    <property type="entry name" value="HTH_5"/>
    <property type="match status" value="1"/>
</dbReference>
<dbReference type="InterPro" id="IPR001845">
    <property type="entry name" value="HTH_ArsR_DNA-bd_dom"/>
</dbReference>
<reference evidence="5" key="1">
    <citation type="submission" date="2020-08" db="EMBL/GenBank/DDBJ databases">
        <title>Genome public.</title>
        <authorList>
            <person name="Liu C."/>
            <person name="Sun Q."/>
        </authorList>
    </citation>
    <scope>NUCLEOTIDE SEQUENCE</scope>
    <source>
        <strain evidence="5">NSJ-15</strain>
    </source>
</reference>
<evidence type="ECO:0000256" key="3">
    <source>
        <dbReference type="ARBA" id="ARBA00023163"/>
    </source>
</evidence>